<comment type="caution">
    <text evidence="3">The sequence shown here is derived from an EMBL/GenBank/DDBJ whole genome shotgun (WGS) entry which is preliminary data.</text>
</comment>
<name>A0ABT2GWA7_9MICO</name>
<feature type="compositionally biased region" description="Gly residues" evidence="1">
    <location>
        <begin position="35"/>
        <end position="51"/>
    </location>
</feature>
<gene>
    <name evidence="3" type="ORF">N1032_00610</name>
</gene>
<dbReference type="RefSeq" id="WP_259536784.1">
    <property type="nucleotide sequence ID" value="NZ_JANLCJ010000001.1"/>
</dbReference>
<evidence type="ECO:0000313" key="4">
    <source>
        <dbReference type="Proteomes" id="UP001165586"/>
    </source>
</evidence>
<evidence type="ECO:0000313" key="3">
    <source>
        <dbReference type="EMBL" id="MCS5732244.1"/>
    </source>
</evidence>
<feature type="region of interest" description="Disordered" evidence="1">
    <location>
        <begin position="35"/>
        <end position="80"/>
    </location>
</feature>
<dbReference type="EMBL" id="JANLCJ010000001">
    <property type="protein sequence ID" value="MCS5732244.1"/>
    <property type="molecule type" value="Genomic_DNA"/>
</dbReference>
<accession>A0ABT2GWA7</accession>
<feature type="signal peptide" evidence="2">
    <location>
        <begin position="1"/>
        <end position="31"/>
    </location>
</feature>
<protein>
    <recommendedName>
        <fullName evidence="5">Lipoprotein</fullName>
    </recommendedName>
</protein>
<dbReference type="PROSITE" id="PS51257">
    <property type="entry name" value="PROKAR_LIPOPROTEIN"/>
    <property type="match status" value="1"/>
</dbReference>
<sequence length="183" mass="18216">MTRQTVFGPRQRGSAAVAAAAVVLAAGALLAGCTPGTGTGTGTGSGTGGPASAGATPTSPDASAAPSDSPLDHPEPTPAIPAYTLDQLKRTVADSGLTCTTFTDAPVEGGSGGWCQESKIGIFVFADQAAADALVERSAASTEPQPFLVGNRWVITTNDPSSRGEELFALQDVIGGSLEGRDL</sequence>
<keyword evidence="4" id="KW-1185">Reference proteome</keyword>
<feature type="chain" id="PRO_5045134564" description="Lipoprotein" evidence="2">
    <location>
        <begin position="32"/>
        <end position="183"/>
    </location>
</feature>
<feature type="compositionally biased region" description="Low complexity" evidence="1">
    <location>
        <begin position="52"/>
        <end position="69"/>
    </location>
</feature>
<reference evidence="3" key="1">
    <citation type="submission" date="2022-08" db="EMBL/GenBank/DDBJ databases">
        <authorList>
            <person name="Deng Y."/>
            <person name="Han X.-F."/>
            <person name="Zhang Y.-Q."/>
        </authorList>
    </citation>
    <scope>NUCLEOTIDE SEQUENCE</scope>
    <source>
        <strain evidence="3">CPCC 203386</strain>
    </source>
</reference>
<proteinExistence type="predicted"/>
<keyword evidence="2" id="KW-0732">Signal</keyword>
<evidence type="ECO:0000256" key="1">
    <source>
        <dbReference type="SAM" id="MobiDB-lite"/>
    </source>
</evidence>
<evidence type="ECO:0000256" key="2">
    <source>
        <dbReference type="SAM" id="SignalP"/>
    </source>
</evidence>
<organism evidence="3 4">
    <name type="scientific">Herbiconiux daphne</name>
    <dbReference type="NCBI Taxonomy" id="2970914"/>
    <lineage>
        <taxon>Bacteria</taxon>
        <taxon>Bacillati</taxon>
        <taxon>Actinomycetota</taxon>
        <taxon>Actinomycetes</taxon>
        <taxon>Micrococcales</taxon>
        <taxon>Microbacteriaceae</taxon>
        <taxon>Herbiconiux</taxon>
    </lineage>
</organism>
<evidence type="ECO:0008006" key="5">
    <source>
        <dbReference type="Google" id="ProtNLM"/>
    </source>
</evidence>
<dbReference type="Proteomes" id="UP001165586">
    <property type="component" value="Unassembled WGS sequence"/>
</dbReference>